<reference evidence="2 3" key="1">
    <citation type="journal article" date="2019" name="Int. J. Syst. Evol. Microbiol.">
        <title>The Global Catalogue of Microorganisms (GCM) 10K type strain sequencing project: providing services to taxonomists for standard genome sequencing and annotation.</title>
        <authorList>
            <consortium name="The Broad Institute Genomics Platform"/>
            <consortium name="The Broad Institute Genome Sequencing Center for Infectious Disease"/>
            <person name="Wu L."/>
            <person name="Ma J."/>
        </authorList>
    </citation>
    <scope>NUCLEOTIDE SEQUENCE [LARGE SCALE GENOMIC DNA]</scope>
    <source>
        <strain evidence="2 3">DT55</strain>
    </source>
</reference>
<proteinExistence type="predicted"/>
<dbReference type="AlphaFoldDB" id="A0ABD5WZL3"/>
<accession>A0ABD5WZL3</accession>
<comment type="caution">
    <text evidence="2">The sequence shown here is derived from an EMBL/GenBank/DDBJ whole genome shotgun (WGS) entry which is preliminary data.</text>
</comment>
<feature type="transmembrane region" description="Helical" evidence="1">
    <location>
        <begin position="6"/>
        <end position="32"/>
    </location>
</feature>
<keyword evidence="3" id="KW-1185">Reference proteome</keyword>
<keyword evidence="1" id="KW-0472">Membrane</keyword>
<evidence type="ECO:0008006" key="4">
    <source>
        <dbReference type="Google" id="ProtNLM"/>
    </source>
</evidence>
<keyword evidence="1" id="KW-0812">Transmembrane</keyword>
<name>A0ABD5WZL3_9EURY</name>
<organism evidence="2 3">
    <name type="scientific">Halobaculum marinum</name>
    <dbReference type="NCBI Taxonomy" id="3031996"/>
    <lineage>
        <taxon>Archaea</taxon>
        <taxon>Methanobacteriati</taxon>
        <taxon>Methanobacteriota</taxon>
        <taxon>Stenosarchaea group</taxon>
        <taxon>Halobacteria</taxon>
        <taxon>Halobacteriales</taxon>
        <taxon>Haloferacaceae</taxon>
        <taxon>Halobaculum</taxon>
    </lineage>
</organism>
<protein>
    <recommendedName>
        <fullName evidence="4">Transporter</fullName>
    </recommendedName>
</protein>
<keyword evidence="1" id="KW-1133">Transmembrane helix</keyword>
<sequence length="41" mass="4224">MRLSTIVLLVGLGLFVLPLPGTFILGGLTLLVGGGLRFLGE</sequence>
<evidence type="ECO:0000313" key="3">
    <source>
        <dbReference type="Proteomes" id="UP001596388"/>
    </source>
</evidence>
<dbReference type="EMBL" id="JBHTAG010000002">
    <property type="protein sequence ID" value="MFC7096371.1"/>
    <property type="molecule type" value="Genomic_DNA"/>
</dbReference>
<gene>
    <name evidence="2" type="ORF">ACFQKD_03555</name>
</gene>
<evidence type="ECO:0000313" key="2">
    <source>
        <dbReference type="EMBL" id="MFC7096371.1"/>
    </source>
</evidence>
<evidence type="ECO:0000256" key="1">
    <source>
        <dbReference type="SAM" id="Phobius"/>
    </source>
</evidence>
<dbReference type="GeneID" id="79269742"/>
<dbReference type="Proteomes" id="UP001596388">
    <property type="component" value="Unassembled WGS sequence"/>
</dbReference>
<dbReference type="RefSeq" id="WP_276239156.1">
    <property type="nucleotide sequence ID" value="NZ_CP119989.1"/>
</dbReference>